<evidence type="ECO:0000256" key="1">
    <source>
        <dbReference type="ARBA" id="ARBA00004141"/>
    </source>
</evidence>
<evidence type="ECO:0000313" key="9">
    <source>
        <dbReference type="EMBL" id="MDI1492613.1"/>
    </source>
</evidence>
<dbReference type="Proteomes" id="UP001161017">
    <property type="component" value="Unassembled WGS sequence"/>
</dbReference>
<feature type="transmembrane region" description="Helical" evidence="7">
    <location>
        <begin position="133"/>
        <end position="153"/>
    </location>
</feature>
<feature type="transmembrane region" description="Helical" evidence="7">
    <location>
        <begin position="214"/>
        <end position="236"/>
    </location>
</feature>
<keyword evidence="4 7" id="KW-1133">Transmembrane helix</keyword>
<feature type="compositionally biased region" description="Gly residues" evidence="6">
    <location>
        <begin position="1"/>
        <end position="11"/>
    </location>
</feature>
<evidence type="ECO:0000256" key="4">
    <source>
        <dbReference type="ARBA" id="ARBA00022989"/>
    </source>
</evidence>
<feature type="compositionally biased region" description="Polar residues" evidence="6">
    <location>
        <begin position="21"/>
        <end position="33"/>
    </location>
</feature>
<evidence type="ECO:0000259" key="8">
    <source>
        <dbReference type="Pfam" id="PF01490"/>
    </source>
</evidence>
<gene>
    <name evidence="9" type="ORF">OHK93_004395</name>
</gene>
<reference evidence="9" key="1">
    <citation type="journal article" date="2023" name="Genome Biol. Evol.">
        <title>First Whole Genome Sequence and Flow Cytometry Genome Size Data for the Lichen-Forming Fungus Ramalina farinacea (Ascomycota).</title>
        <authorList>
            <person name="Llewellyn T."/>
            <person name="Mian S."/>
            <person name="Hill R."/>
            <person name="Leitch I.J."/>
            <person name="Gaya E."/>
        </authorList>
    </citation>
    <scope>NUCLEOTIDE SEQUENCE</scope>
    <source>
        <strain evidence="9">LIQ254RAFAR</strain>
    </source>
</reference>
<dbReference type="EMBL" id="JAPUFD010000020">
    <property type="protein sequence ID" value="MDI1492613.1"/>
    <property type="molecule type" value="Genomic_DNA"/>
</dbReference>
<name>A0AA43QU12_9LECA</name>
<keyword evidence="3 7" id="KW-0812">Transmembrane</keyword>
<feature type="domain" description="Amino acid transporter transmembrane" evidence="8">
    <location>
        <begin position="132"/>
        <end position="479"/>
    </location>
</feature>
<feature type="transmembrane region" description="Helical" evidence="7">
    <location>
        <begin position="344"/>
        <end position="365"/>
    </location>
</feature>
<sequence length="567" mass="62046">MAGTMGGGMNLDGGDPRMGSSAGQAFGDNSTPTRKAVQKTHDPSVTLEEYLHYAAIARADQTALMEGASSSDDALKVSGLRGFNPFKGTKAGTHAVTSVEIAEKSTEVSPDRPEPIVITDEEYIQASRAVRTATWGAVFFLITTDILGPWSTAWAFRQMGYGPGAALYTVFGVLAGYGGWLLWKMFLALDSDRYPLRTYADIAFRIYGPVTRHLITFLQSLQLLFAVGIIVVANGQSLSQMAAKGPDLSQNGACFIILCFVWAIAGMLLGQIRTLAKLGYLANFAIWLNVFTIISTMAIVAHSGPNYVAADKAYKIAVYSYGGAMLFVEFMAEMRRPFDFWKGMLCAQLFIYFVYMLYGMFIYSYQGQYTINPAPQGVSIYAWQTANNAIGLVSSLIAAMLYGNIGIKVVYNNLLMEFLHFPHLGRRAGKLCWIAVVPVYWALAFIVAAAIPQISNLSGFIAALCILQFSYTFPPFLHVGFRVQHDALQEGEGFDPATGQTHRHDGGWRRWVRGYKKAWLMNTWNLVFMLGSLTTAVLGIYSSVLGMIESYASDASTSFGCDSPVLG</sequence>
<feature type="transmembrane region" description="Helical" evidence="7">
    <location>
        <begin position="389"/>
        <end position="411"/>
    </location>
</feature>
<evidence type="ECO:0000256" key="3">
    <source>
        <dbReference type="ARBA" id="ARBA00022692"/>
    </source>
</evidence>
<feature type="region of interest" description="Disordered" evidence="6">
    <location>
        <begin position="1"/>
        <end position="41"/>
    </location>
</feature>
<feature type="transmembrane region" description="Helical" evidence="7">
    <location>
        <begin position="431"/>
        <end position="451"/>
    </location>
</feature>
<keyword evidence="10" id="KW-1185">Reference proteome</keyword>
<keyword evidence="5 7" id="KW-0472">Membrane</keyword>
<comment type="subcellular location">
    <subcellularLocation>
        <location evidence="1">Membrane</location>
        <topology evidence="1">Multi-pass membrane protein</topology>
    </subcellularLocation>
</comment>
<accession>A0AA43QU12</accession>
<comment type="caution">
    <text evidence="9">The sequence shown here is derived from an EMBL/GenBank/DDBJ whole genome shotgun (WGS) entry which is preliminary data.</text>
</comment>
<feature type="transmembrane region" description="Helical" evidence="7">
    <location>
        <begin position="313"/>
        <end position="332"/>
    </location>
</feature>
<dbReference type="GO" id="GO:0016020">
    <property type="term" value="C:membrane"/>
    <property type="evidence" value="ECO:0007669"/>
    <property type="project" value="UniProtKB-SubCell"/>
</dbReference>
<feature type="transmembrane region" description="Helical" evidence="7">
    <location>
        <begin position="165"/>
        <end position="183"/>
    </location>
</feature>
<evidence type="ECO:0000256" key="2">
    <source>
        <dbReference type="ARBA" id="ARBA00008066"/>
    </source>
</evidence>
<dbReference type="Pfam" id="PF01490">
    <property type="entry name" value="Aa_trans"/>
    <property type="match status" value="1"/>
</dbReference>
<protein>
    <recommendedName>
        <fullName evidence="8">Amino acid transporter transmembrane domain-containing protein</fullName>
    </recommendedName>
</protein>
<feature type="transmembrane region" description="Helical" evidence="7">
    <location>
        <begin position="519"/>
        <end position="541"/>
    </location>
</feature>
<evidence type="ECO:0000256" key="5">
    <source>
        <dbReference type="ARBA" id="ARBA00023136"/>
    </source>
</evidence>
<dbReference type="GO" id="GO:0015179">
    <property type="term" value="F:L-amino acid transmembrane transporter activity"/>
    <property type="evidence" value="ECO:0007669"/>
    <property type="project" value="TreeGrafter"/>
</dbReference>
<evidence type="ECO:0000256" key="7">
    <source>
        <dbReference type="SAM" id="Phobius"/>
    </source>
</evidence>
<comment type="similarity">
    <text evidence="2">Belongs to the amino acid/polyamine transporter 2 family.</text>
</comment>
<evidence type="ECO:0000313" key="10">
    <source>
        <dbReference type="Proteomes" id="UP001161017"/>
    </source>
</evidence>
<feature type="transmembrane region" description="Helical" evidence="7">
    <location>
        <begin position="281"/>
        <end position="301"/>
    </location>
</feature>
<feature type="transmembrane region" description="Helical" evidence="7">
    <location>
        <begin position="248"/>
        <end position="269"/>
    </location>
</feature>
<proteinExistence type="inferred from homology"/>
<evidence type="ECO:0000256" key="6">
    <source>
        <dbReference type="SAM" id="MobiDB-lite"/>
    </source>
</evidence>
<dbReference type="PANTHER" id="PTHR22950:SF461">
    <property type="entry name" value="AMINO ACID TRANSPORTER TRANSMEMBRANE DOMAIN-CONTAINING PROTEIN"/>
    <property type="match status" value="1"/>
</dbReference>
<dbReference type="PANTHER" id="PTHR22950">
    <property type="entry name" value="AMINO ACID TRANSPORTER"/>
    <property type="match status" value="1"/>
</dbReference>
<dbReference type="InterPro" id="IPR013057">
    <property type="entry name" value="AA_transpt_TM"/>
</dbReference>
<dbReference type="AlphaFoldDB" id="A0AA43QU12"/>
<feature type="transmembrane region" description="Helical" evidence="7">
    <location>
        <begin position="457"/>
        <end position="477"/>
    </location>
</feature>
<organism evidence="9 10">
    <name type="scientific">Ramalina farinacea</name>
    <dbReference type="NCBI Taxonomy" id="258253"/>
    <lineage>
        <taxon>Eukaryota</taxon>
        <taxon>Fungi</taxon>
        <taxon>Dikarya</taxon>
        <taxon>Ascomycota</taxon>
        <taxon>Pezizomycotina</taxon>
        <taxon>Lecanoromycetes</taxon>
        <taxon>OSLEUM clade</taxon>
        <taxon>Lecanoromycetidae</taxon>
        <taxon>Lecanorales</taxon>
        <taxon>Lecanorineae</taxon>
        <taxon>Ramalinaceae</taxon>
        <taxon>Ramalina</taxon>
    </lineage>
</organism>